<evidence type="ECO:0000313" key="10">
    <source>
        <dbReference type="Proteomes" id="UP001497525"/>
    </source>
</evidence>
<feature type="binding site" evidence="6">
    <location>
        <position position="603"/>
    </location>
    <ligand>
        <name>GTP</name>
        <dbReference type="ChEBI" id="CHEBI:37565"/>
    </ligand>
</feature>
<dbReference type="SUPFAM" id="SSF52540">
    <property type="entry name" value="P-loop containing nucleoside triphosphate hydrolases"/>
    <property type="match status" value="1"/>
</dbReference>
<organism evidence="9 10">
    <name type="scientific">Calicophoron daubneyi</name>
    <name type="common">Rumen fluke</name>
    <name type="synonym">Paramphistomum daubneyi</name>
    <dbReference type="NCBI Taxonomy" id="300641"/>
    <lineage>
        <taxon>Eukaryota</taxon>
        <taxon>Metazoa</taxon>
        <taxon>Spiralia</taxon>
        <taxon>Lophotrochozoa</taxon>
        <taxon>Platyhelminthes</taxon>
        <taxon>Trematoda</taxon>
        <taxon>Digenea</taxon>
        <taxon>Plagiorchiida</taxon>
        <taxon>Pronocephalata</taxon>
        <taxon>Paramphistomoidea</taxon>
        <taxon>Paramphistomidae</taxon>
        <taxon>Calicophoron</taxon>
    </lineage>
</organism>
<dbReference type="Proteomes" id="UP001497525">
    <property type="component" value="Unassembled WGS sequence"/>
</dbReference>
<dbReference type="InterPro" id="IPR027417">
    <property type="entry name" value="P-loop_NTPase"/>
</dbReference>
<evidence type="ECO:0000256" key="8">
    <source>
        <dbReference type="SAM" id="MobiDB-lite"/>
    </source>
</evidence>
<feature type="binding site" evidence="6">
    <location>
        <begin position="477"/>
        <end position="481"/>
    </location>
    <ligand>
        <name>GTP</name>
        <dbReference type="ChEBI" id="CHEBI:37565"/>
    </ligand>
</feature>
<dbReference type="SUPFAM" id="SSF47895">
    <property type="entry name" value="Transducin (alpha subunit), insertion domain"/>
    <property type="match status" value="1"/>
</dbReference>
<feature type="compositionally biased region" description="Polar residues" evidence="8">
    <location>
        <begin position="316"/>
        <end position="326"/>
    </location>
</feature>
<dbReference type="FunFam" id="3.40.50.300:FF:000692">
    <property type="entry name" value="Guanine nucleotide-binding protein subunit alpha"/>
    <property type="match status" value="1"/>
</dbReference>
<keyword evidence="4 6" id="KW-0342">GTP-binding</keyword>
<dbReference type="GO" id="GO:0001664">
    <property type="term" value="F:G protein-coupled receptor binding"/>
    <property type="evidence" value="ECO:0007669"/>
    <property type="project" value="TreeGrafter"/>
</dbReference>
<protein>
    <submittedName>
        <fullName evidence="9">Uncharacterized protein</fullName>
    </submittedName>
</protein>
<keyword evidence="7" id="KW-0460">Magnesium</keyword>
<evidence type="ECO:0000313" key="9">
    <source>
        <dbReference type="EMBL" id="CAL5138426.1"/>
    </source>
</evidence>
<dbReference type="GO" id="GO:0003924">
    <property type="term" value="F:GTPase activity"/>
    <property type="evidence" value="ECO:0007669"/>
    <property type="project" value="InterPro"/>
</dbReference>
<dbReference type="InterPro" id="IPR001019">
    <property type="entry name" value="Gprotein_alpha_su"/>
</dbReference>
<dbReference type="GO" id="GO:0005525">
    <property type="term" value="F:GTP binding"/>
    <property type="evidence" value="ECO:0007669"/>
    <property type="project" value="UniProtKB-KW"/>
</dbReference>
<dbReference type="GO" id="GO:0005737">
    <property type="term" value="C:cytoplasm"/>
    <property type="evidence" value="ECO:0007669"/>
    <property type="project" value="TreeGrafter"/>
</dbReference>
<dbReference type="PANTHER" id="PTHR10218">
    <property type="entry name" value="GTP-BINDING PROTEIN ALPHA SUBUNIT"/>
    <property type="match status" value="1"/>
</dbReference>
<dbReference type="PANTHER" id="PTHR10218:SF302">
    <property type="entry name" value="GUANINE NUCLEOTIDE-BINDING PROTEIN ALPHA-5 SUBUNIT"/>
    <property type="match status" value="1"/>
</dbReference>
<feature type="binding site" evidence="6">
    <location>
        <begin position="546"/>
        <end position="549"/>
    </location>
    <ligand>
        <name>GTP</name>
        <dbReference type="ChEBI" id="CHEBI:37565"/>
    </ligand>
</feature>
<keyword evidence="3 6" id="KW-0547">Nucleotide-binding</keyword>
<feature type="binding site" evidence="7">
    <location>
        <position position="458"/>
    </location>
    <ligand>
        <name>Mg(2+)</name>
        <dbReference type="ChEBI" id="CHEBI:18420"/>
    </ligand>
</feature>
<dbReference type="InterPro" id="IPR011025">
    <property type="entry name" value="GproteinA_insert"/>
</dbReference>
<gene>
    <name evidence="9" type="ORF">CDAUBV1_LOCUS13248</name>
</gene>
<keyword evidence="2 7" id="KW-0479">Metal-binding</keyword>
<evidence type="ECO:0000256" key="5">
    <source>
        <dbReference type="ARBA" id="ARBA00023224"/>
    </source>
</evidence>
<dbReference type="GO" id="GO:0005834">
    <property type="term" value="C:heterotrimeric G-protein complex"/>
    <property type="evidence" value="ECO:0007669"/>
    <property type="project" value="TreeGrafter"/>
</dbReference>
<sequence>MNKTHSAKPSKFRSIRIDRSLQQEHEHRKRELQLLLVGLTQSGKNTLCKQLRIHYGDGFPQASRVELIPTVLANLADAVALVLDSMTTLRIEFADNTISELANHLIDCRPKDGFLSDYFLNCSTNPFSTDQENDKDSSKNGILDENLVIQPNSFSKDIIINSPQLNPRGLTDMDNILPCDTPKVVNTYPEQQTDDDSMCLQDTLLKILNSGGEVIPPSLMKKLELLAEPSIITELRNSLSDKSKLHSLIVQLFGDKFDGLKGDLVRDTPPPSPRSPPPSTFEDELLDCLVIRPACDLSDDTSTSSSTSVSNREQDNGSSDENSCEQPVTDGIVGELPTTPVGQNRMYLTRTSRTYDSNLARIPFRSSKYSRTRSVANCSISDLINQLKMDRGRPFQSSKIILKMITEQPEFQEAVKSKELVLKKLTYADSYFIRHVDRIIQEDYIPTLQDILVMRQPSKAVRETELHIGTINLRTIDLAEQGKYLHKHLHYFESVNTVLFLVSLSDCMRTALNSSAKNELEKTVELFETLLFSPHMFKKDFVVFLNKVDLLKKAIHEASLDIISSVDTEEVDSFINTVKQRLLASKNKTDAKGGRITFHVTCALDVDQMKVVLHDCLRGICDSNRKRYPFS</sequence>
<feature type="compositionally biased region" description="Pro residues" evidence="8">
    <location>
        <begin position="268"/>
        <end position="279"/>
    </location>
</feature>
<evidence type="ECO:0000256" key="3">
    <source>
        <dbReference type="ARBA" id="ARBA00022741"/>
    </source>
</evidence>
<evidence type="ECO:0000256" key="1">
    <source>
        <dbReference type="ARBA" id="ARBA00011356"/>
    </source>
</evidence>
<dbReference type="Pfam" id="PF00503">
    <property type="entry name" value="G-alpha"/>
    <property type="match status" value="2"/>
</dbReference>
<dbReference type="Gene3D" id="3.40.50.300">
    <property type="entry name" value="P-loop containing nucleotide triphosphate hydrolases"/>
    <property type="match status" value="2"/>
</dbReference>
<proteinExistence type="predicted"/>
<reference evidence="9" key="1">
    <citation type="submission" date="2024-06" db="EMBL/GenBank/DDBJ databases">
        <authorList>
            <person name="Liu X."/>
            <person name="Lenzi L."/>
            <person name="Haldenby T S."/>
            <person name="Uol C."/>
        </authorList>
    </citation>
    <scope>NUCLEOTIDE SEQUENCE</scope>
</reference>
<dbReference type="GO" id="GO:0031683">
    <property type="term" value="F:G-protein beta/gamma-subunit complex binding"/>
    <property type="evidence" value="ECO:0007669"/>
    <property type="project" value="InterPro"/>
</dbReference>
<dbReference type="GO" id="GO:0046872">
    <property type="term" value="F:metal ion binding"/>
    <property type="evidence" value="ECO:0007669"/>
    <property type="project" value="UniProtKB-KW"/>
</dbReference>
<name>A0AAV2TNI6_CALDB</name>
<feature type="region of interest" description="Disordered" evidence="8">
    <location>
        <begin position="261"/>
        <end position="282"/>
    </location>
</feature>
<keyword evidence="5" id="KW-0807">Transducer</keyword>
<dbReference type="PROSITE" id="PS51882">
    <property type="entry name" value="G_ALPHA"/>
    <property type="match status" value="1"/>
</dbReference>
<evidence type="ECO:0000256" key="7">
    <source>
        <dbReference type="PIRSR" id="PIRSR601019-2"/>
    </source>
</evidence>
<evidence type="ECO:0000256" key="2">
    <source>
        <dbReference type="ARBA" id="ARBA00022723"/>
    </source>
</evidence>
<accession>A0AAV2TNI6</accession>
<feature type="region of interest" description="Disordered" evidence="8">
    <location>
        <begin position="298"/>
        <end position="343"/>
    </location>
</feature>
<evidence type="ECO:0000256" key="4">
    <source>
        <dbReference type="ARBA" id="ARBA00023134"/>
    </source>
</evidence>
<comment type="subunit">
    <text evidence="1">G proteins are composed of 3 units; alpha, beta and gamma. The alpha chain contains the guanine nucleotide binding site.</text>
</comment>
<feature type="compositionally biased region" description="Low complexity" evidence="8">
    <location>
        <begin position="300"/>
        <end position="310"/>
    </location>
</feature>
<evidence type="ECO:0000256" key="6">
    <source>
        <dbReference type="PIRSR" id="PIRSR601019-1"/>
    </source>
</evidence>
<dbReference type="EMBL" id="CAXLJL010000489">
    <property type="protein sequence ID" value="CAL5138426.1"/>
    <property type="molecule type" value="Genomic_DNA"/>
</dbReference>
<comment type="caution">
    <text evidence="9">The sequence shown here is derived from an EMBL/GenBank/DDBJ whole genome shotgun (WGS) entry which is preliminary data.</text>
</comment>
<dbReference type="SMART" id="SM00275">
    <property type="entry name" value="G_alpha"/>
    <property type="match status" value="1"/>
</dbReference>
<dbReference type="GO" id="GO:0007188">
    <property type="term" value="P:adenylate cyclase-modulating G protein-coupled receptor signaling pathway"/>
    <property type="evidence" value="ECO:0007669"/>
    <property type="project" value="TreeGrafter"/>
</dbReference>
<dbReference type="AlphaFoldDB" id="A0AAV2TNI6"/>